<gene>
    <name evidence="2" type="ORF">PYW07_000223</name>
</gene>
<organism evidence="2 3">
    <name type="scientific">Mythimna separata</name>
    <name type="common">Oriental armyworm</name>
    <name type="synonym">Pseudaletia separata</name>
    <dbReference type="NCBI Taxonomy" id="271217"/>
    <lineage>
        <taxon>Eukaryota</taxon>
        <taxon>Metazoa</taxon>
        <taxon>Ecdysozoa</taxon>
        <taxon>Arthropoda</taxon>
        <taxon>Hexapoda</taxon>
        <taxon>Insecta</taxon>
        <taxon>Pterygota</taxon>
        <taxon>Neoptera</taxon>
        <taxon>Endopterygota</taxon>
        <taxon>Lepidoptera</taxon>
        <taxon>Glossata</taxon>
        <taxon>Ditrysia</taxon>
        <taxon>Noctuoidea</taxon>
        <taxon>Noctuidae</taxon>
        <taxon>Noctuinae</taxon>
        <taxon>Hadenini</taxon>
        <taxon>Mythimna</taxon>
    </lineage>
</organism>
<dbReference type="Proteomes" id="UP001231518">
    <property type="component" value="Chromosome 1"/>
</dbReference>
<dbReference type="EMBL" id="JARGEI010000001">
    <property type="protein sequence ID" value="KAJ8736952.1"/>
    <property type="molecule type" value="Genomic_DNA"/>
</dbReference>
<name>A0AAD7Z1R7_MYTSE</name>
<reference evidence="2" key="1">
    <citation type="submission" date="2023-03" db="EMBL/GenBank/DDBJ databases">
        <title>Chromosome-level genomes of two armyworms, Mythimna separata and Mythimna loreyi, provide insights into the biosynthesis and reception of sex pheromones.</title>
        <authorList>
            <person name="Zhao H."/>
        </authorList>
    </citation>
    <scope>NUCLEOTIDE SEQUENCE</scope>
    <source>
        <strain evidence="2">BeijingLab</strain>
        <tissue evidence="2">Pupa</tissue>
    </source>
</reference>
<proteinExistence type="predicted"/>
<keyword evidence="3" id="KW-1185">Reference proteome</keyword>
<sequence>MKSYEEPLLVDASSQALRRTVRLRLTGASCITPTHWSLQHHPDSLGHHHPDPLGHNHPDPLGHLHPDSLGHHHPDSLGHHHPDSLGHHHPDSLGHHRRQFRLTENYADTGSDSLEPAALLRLTGALQHRSEFY</sequence>
<dbReference type="AlphaFoldDB" id="A0AAD7Z1R7"/>
<evidence type="ECO:0000313" key="3">
    <source>
        <dbReference type="Proteomes" id="UP001231518"/>
    </source>
</evidence>
<evidence type="ECO:0000313" key="2">
    <source>
        <dbReference type="EMBL" id="KAJ8736952.1"/>
    </source>
</evidence>
<comment type="caution">
    <text evidence="2">The sequence shown here is derived from an EMBL/GenBank/DDBJ whole genome shotgun (WGS) entry which is preliminary data.</text>
</comment>
<feature type="region of interest" description="Disordered" evidence="1">
    <location>
        <begin position="41"/>
        <end position="94"/>
    </location>
</feature>
<protein>
    <submittedName>
        <fullName evidence="2">Uncharacterized protein</fullName>
    </submittedName>
</protein>
<accession>A0AAD7Z1R7</accession>
<evidence type="ECO:0000256" key="1">
    <source>
        <dbReference type="SAM" id="MobiDB-lite"/>
    </source>
</evidence>